<organism evidence="8 9">
    <name type="scientific">Polarella glacialis</name>
    <name type="common">Dinoflagellate</name>
    <dbReference type="NCBI Taxonomy" id="89957"/>
    <lineage>
        <taxon>Eukaryota</taxon>
        <taxon>Sar</taxon>
        <taxon>Alveolata</taxon>
        <taxon>Dinophyceae</taxon>
        <taxon>Suessiales</taxon>
        <taxon>Suessiaceae</taxon>
        <taxon>Polarella</taxon>
    </lineage>
</organism>
<evidence type="ECO:0000256" key="3">
    <source>
        <dbReference type="ARBA" id="ARBA00022729"/>
    </source>
</evidence>
<sequence>TPCEVVELPPVGDAPTLDTALAVADILRQRLLPGVAATRKVVLGGIGLHRMADLILSFLPEAQLLSHSPAGGVIHSETGSANVDLFFHVSRQSLHGPNAPLEHLLDRAWQEHPGTCLKLIFHMGARKGKQDRYGFYDAALWLHKRQPATLLANLERVPHVGCWKGLCEIVARICEGPRSHERDRALVYKYVLKQPWPTDDGGVRPWFQGSRLEQAAVALRRYYEDPVYRATHEAVAGIFTRQLQRDLRDMKAGKRLSLCAKWCPALGNSFDRRTLLCESIARRLFPASLPEYTGLLDSHYAFRVRDRLRREVLTPLKAYRCEPAVLISARKWGEIDYQRVPAECMRIYSETFKKKDGVRFEAYLAALGTGEAKATTGQRQPHQLLQDMQKGGPAAVVAEQQWKSLVQKLGTEDLAAVACCDVSYSMEAEVAPNVRGIDVAVALTVLLAELPGPFHGRAISFAAKPELKTVPIGSVPERASAVQEFAGDRTTDLSAVFSLLLESAKSGQNQSPRKVFIFSDMDFGAATGQKSDQFTTDLSRARELFEAAGVPLPEIVFWNIAGGTGSPALACTPGCVLVSGYSPVIMKRLLQAGKLDPLEVVDQAVSFRPYRQLHLVAGDVEALAAVRALLPPETRVVTRQSLALAQPGLPEAWAQPRKSPDVDLCFVMDCTGSMGGEIEAAKASVLKLADLIQSEVSRQTGLAPQVRLACVAFRDYCDDSERLQQIPFQSPSKEGHLLVREFIANQEASGGGDCPEDVFGGIDVALDFQWKAPLRFMLLVADAPCHGTMYQSHEARVDSVGRGHRLNYHDDGLGDDFPAGDPAGLTHDALMARMNAQDVSLLFLGIGKLAERMIRFFERCSHTGPITRMMLDRGCRDYEAAFQERIGAAIIGKITTALRGLSVRKSGKRDHRPQRTDDQGREGEAAVEVAEAGGGRGKDFSGFSLVLTIRARLDGAAVTRAWTSFAEEAATSFSVARDTAAELPEPRRAVRELLSEEKRKANNAKPPRRPWHNLGECGGGESFDAEFELRKRDGAIAHSRSKQQAHSGSQRVWVARGLHQLSDHGSHQLSGGGGLTPQDAKMADCAEGRQLRSQRGAPLRMKASKTWVSVPEKLSLEVGDMVLAHFRSRHRETKSKATQNAKVLSEPSDGEVKLRFADGEQVVPVQWVRPVKAQRQVVVAEHLHPRRWPRNSLKQ</sequence>
<protein>
    <recommendedName>
        <fullName evidence="10">VWFA domain-containing protein</fullName>
    </recommendedName>
</protein>
<evidence type="ECO:0000313" key="8">
    <source>
        <dbReference type="EMBL" id="CAE8650456.1"/>
    </source>
</evidence>
<dbReference type="Pfam" id="PF25106">
    <property type="entry name" value="VWA_4"/>
    <property type="match status" value="1"/>
</dbReference>
<feature type="region of interest" description="Disordered" evidence="4">
    <location>
        <begin position="902"/>
        <end position="923"/>
    </location>
</feature>
<evidence type="ECO:0000259" key="7">
    <source>
        <dbReference type="Pfam" id="PF25106"/>
    </source>
</evidence>
<keyword evidence="3" id="KW-0732">Signal</keyword>
<dbReference type="Pfam" id="PF25043">
    <property type="entry name" value="DUF7788"/>
    <property type="match status" value="1"/>
</dbReference>
<evidence type="ECO:0000259" key="6">
    <source>
        <dbReference type="Pfam" id="PF25043"/>
    </source>
</evidence>
<dbReference type="Pfam" id="PF11443">
    <property type="entry name" value="DUF2828"/>
    <property type="match status" value="2"/>
</dbReference>
<name>A0A813II92_POLGL</name>
<feature type="region of interest" description="Disordered" evidence="4">
    <location>
        <begin position="997"/>
        <end position="1017"/>
    </location>
</feature>
<evidence type="ECO:0000259" key="5">
    <source>
        <dbReference type="Pfam" id="PF11443"/>
    </source>
</evidence>
<evidence type="ECO:0000313" key="9">
    <source>
        <dbReference type="Proteomes" id="UP000626109"/>
    </source>
</evidence>
<keyword evidence="2" id="KW-0964">Secreted</keyword>
<feature type="domain" description="Hemicentin-1-like von Willebrand factor A" evidence="7">
    <location>
        <begin position="664"/>
        <end position="785"/>
    </location>
</feature>
<evidence type="ECO:0000256" key="1">
    <source>
        <dbReference type="ARBA" id="ARBA00004613"/>
    </source>
</evidence>
<dbReference type="PANTHER" id="PTHR31373">
    <property type="entry name" value="OS06G0652100 PROTEIN"/>
    <property type="match status" value="1"/>
</dbReference>
<comment type="subcellular location">
    <subcellularLocation>
        <location evidence="1">Secreted</location>
    </subcellularLocation>
</comment>
<feature type="domain" description="DUF2828" evidence="5">
    <location>
        <begin position="74"/>
        <end position="184"/>
    </location>
</feature>
<evidence type="ECO:0008006" key="10">
    <source>
        <dbReference type="Google" id="ProtNLM"/>
    </source>
</evidence>
<reference evidence="8" key="1">
    <citation type="submission" date="2021-02" db="EMBL/GenBank/DDBJ databases">
        <authorList>
            <person name="Dougan E. K."/>
            <person name="Rhodes N."/>
            <person name="Thang M."/>
            <person name="Chan C."/>
        </authorList>
    </citation>
    <scope>NUCLEOTIDE SEQUENCE</scope>
</reference>
<dbReference type="InterPro" id="IPR058580">
    <property type="entry name" value="DUF2828"/>
</dbReference>
<feature type="non-terminal residue" evidence="8">
    <location>
        <position position="1"/>
    </location>
</feature>
<dbReference type="EMBL" id="CAJNNW010008869">
    <property type="protein sequence ID" value="CAE8650456.1"/>
    <property type="molecule type" value="Genomic_DNA"/>
</dbReference>
<dbReference type="PANTHER" id="PTHR31373:SF27">
    <property type="entry name" value="TROVE DOMAIN-CONTAINING PROTEIN"/>
    <property type="match status" value="1"/>
</dbReference>
<dbReference type="InterPro" id="IPR036465">
    <property type="entry name" value="vWFA_dom_sf"/>
</dbReference>
<dbReference type="AlphaFoldDB" id="A0A813II92"/>
<feature type="compositionally biased region" description="Basic and acidic residues" evidence="4">
    <location>
        <begin position="913"/>
        <end position="923"/>
    </location>
</feature>
<feature type="domain" description="DUF7788" evidence="6">
    <location>
        <begin position="416"/>
        <end position="597"/>
    </location>
</feature>
<comment type="caution">
    <text evidence="8">The sequence shown here is derived from an EMBL/GenBank/DDBJ whole genome shotgun (WGS) entry which is preliminary data.</text>
</comment>
<dbReference type="SUPFAM" id="SSF53300">
    <property type="entry name" value="vWA-like"/>
    <property type="match status" value="1"/>
</dbReference>
<dbReference type="Proteomes" id="UP000626109">
    <property type="component" value="Unassembled WGS sequence"/>
</dbReference>
<evidence type="ECO:0000256" key="2">
    <source>
        <dbReference type="ARBA" id="ARBA00022525"/>
    </source>
</evidence>
<dbReference type="Gene3D" id="3.40.50.410">
    <property type="entry name" value="von Willebrand factor, type A domain"/>
    <property type="match status" value="2"/>
</dbReference>
<feature type="domain" description="DUF2828" evidence="5">
    <location>
        <begin position="212"/>
        <end position="409"/>
    </location>
</feature>
<dbReference type="InterPro" id="IPR056861">
    <property type="entry name" value="HMCN1-like_VWA"/>
</dbReference>
<dbReference type="InterPro" id="IPR011205">
    <property type="entry name" value="UCP015417_vWA"/>
</dbReference>
<dbReference type="InterPro" id="IPR056690">
    <property type="entry name" value="DUF7788"/>
</dbReference>
<evidence type="ECO:0000256" key="4">
    <source>
        <dbReference type="SAM" id="MobiDB-lite"/>
    </source>
</evidence>
<dbReference type="CDD" id="cd00198">
    <property type="entry name" value="vWFA"/>
    <property type="match status" value="1"/>
</dbReference>
<gene>
    <name evidence="8" type="ORF">PGLA2088_LOCUS8267</name>
</gene>
<accession>A0A813II92</accession>
<proteinExistence type="predicted"/>